<feature type="domain" description="Nudix hydrolase" evidence="1">
    <location>
        <begin position="36"/>
        <end position="159"/>
    </location>
</feature>
<dbReference type="eggNOG" id="COG1051">
    <property type="taxonomic scope" value="Bacteria"/>
</dbReference>
<dbReference type="EMBL" id="AP013068">
    <property type="protein sequence ID" value="BAN50372.1"/>
    <property type="molecule type" value="Genomic_DNA"/>
</dbReference>
<accession>S6AIA0</accession>
<reference evidence="2 3" key="1">
    <citation type="journal article" date="2013" name="Genome Announc.">
        <title>Complete Genome Sequence of the Carbazole Degrader Pseudomonas resinovorans Strain CA10 (NBRC 106553).</title>
        <authorList>
            <person name="Shintani M."/>
            <person name="Hosoyama A."/>
            <person name="Ohji S."/>
            <person name="Tsuchikane K."/>
            <person name="Takarada H."/>
            <person name="Yamazoe A."/>
            <person name="Fujita N."/>
            <person name="Nojiri H."/>
        </authorList>
    </citation>
    <scope>NUCLEOTIDE SEQUENCE [LARGE SCALE GENOMIC DNA]</scope>
    <source>
        <strain evidence="2 3">NBRC 106553</strain>
    </source>
</reference>
<proteinExistence type="predicted"/>
<dbReference type="InterPro" id="IPR000086">
    <property type="entry name" value="NUDIX_hydrolase_dom"/>
</dbReference>
<dbReference type="Pfam" id="PF14803">
    <property type="entry name" value="Zn_ribbon_Nudix"/>
    <property type="match status" value="1"/>
</dbReference>
<keyword evidence="3" id="KW-1185">Reference proteome</keyword>
<dbReference type="Gene3D" id="2.20.70.10">
    <property type="match status" value="1"/>
</dbReference>
<name>S6AIA0_METRE</name>
<protein>
    <submittedName>
        <fullName evidence="2">Putative hydrolase</fullName>
    </submittedName>
</protein>
<dbReference type="InterPro" id="IPR029401">
    <property type="entry name" value="Nudix_N"/>
</dbReference>
<dbReference type="RefSeq" id="WP_016494501.1">
    <property type="nucleotide sequence ID" value="NC_021499.1"/>
</dbReference>
<sequence>MKFCSQCGSPVVQRIPEGDNRLRHVCDSCHAIHYQNPRIVAGCLPVWGEQVLLCRRAIEPRRGYWTLPAGFMENGETMAQAAARETLEEACARVRDLSLYTLFDLPHISQVYTFFRAELVDLDFAAGDESLEVRLFHEREIPWSELAFPTVGRTLECYFADRAGQDFPVRNEPLAPLLAYYKKT</sequence>
<evidence type="ECO:0000313" key="2">
    <source>
        <dbReference type="EMBL" id="BAN50372.1"/>
    </source>
</evidence>
<dbReference type="SUPFAM" id="SSF55811">
    <property type="entry name" value="Nudix"/>
    <property type="match status" value="1"/>
</dbReference>
<dbReference type="CDD" id="cd04511">
    <property type="entry name" value="NUDIX_Hydrolase"/>
    <property type="match status" value="1"/>
</dbReference>
<gene>
    <name evidence="2" type="ORF">PCA10_46400</name>
</gene>
<organism evidence="2 3">
    <name type="scientific">Metapseudomonas resinovorans NBRC 106553</name>
    <dbReference type="NCBI Taxonomy" id="1245471"/>
    <lineage>
        <taxon>Bacteria</taxon>
        <taxon>Pseudomonadati</taxon>
        <taxon>Pseudomonadota</taxon>
        <taxon>Gammaproteobacteria</taxon>
        <taxon>Pseudomonadales</taxon>
        <taxon>Pseudomonadaceae</taxon>
        <taxon>Metapseudomonas</taxon>
    </lineage>
</organism>
<dbReference type="STRING" id="1245471.PCA10_46400"/>
<evidence type="ECO:0000259" key="1">
    <source>
        <dbReference type="PROSITE" id="PS51462"/>
    </source>
</evidence>
<dbReference type="PATRIC" id="fig|1245471.3.peg.4695"/>
<evidence type="ECO:0000313" key="3">
    <source>
        <dbReference type="Proteomes" id="UP000015503"/>
    </source>
</evidence>
<dbReference type="Pfam" id="PF00293">
    <property type="entry name" value="NUDIX"/>
    <property type="match status" value="1"/>
</dbReference>
<dbReference type="PANTHER" id="PTHR43222:SF2">
    <property type="entry name" value="NUDIX HYDROLASE 23, CHLOROPLASTIC"/>
    <property type="match status" value="1"/>
</dbReference>
<dbReference type="InterPro" id="IPR015797">
    <property type="entry name" value="NUDIX_hydrolase-like_dom_sf"/>
</dbReference>
<dbReference type="PROSITE" id="PS51462">
    <property type="entry name" value="NUDIX"/>
    <property type="match status" value="1"/>
</dbReference>
<dbReference type="AlphaFoldDB" id="S6AIA0"/>
<dbReference type="PANTHER" id="PTHR43222">
    <property type="entry name" value="NUDIX HYDROLASE 23"/>
    <property type="match status" value="1"/>
</dbReference>
<dbReference type="HOGENOM" id="CLU_037162_16_1_6"/>
<keyword evidence="2" id="KW-0378">Hydrolase</keyword>
<dbReference type="Gene3D" id="3.90.79.10">
    <property type="entry name" value="Nucleoside Triphosphate Pyrophosphohydrolase"/>
    <property type="match status" value="1"/>
</dbReference>
<dbReference type="GO" id="GO:0016787">
    <property type="term" value="F:hydrolase activity"/>
    <property type="evidence" value="ECO:0007669"/>
    <property type="project" value="UniProtKB-KW"/>
</dbReference>
<dbReference type="KEGG" id="pre:PCA10_46400"/>
<dbReference type="Proteomes" id="UP000015503">
    <property type="component" value="Chromosome"/>
</dbReference>
<dbReference type="OrthoDB" id="5417595at2"/>